<keyword evidence="3" id="KW-1185">Reference proteome</keyword>
<evidence type="ECO:0000313" key="3">
    <source>
        <dbReference type="Proteomes" id="UP000237246"/>
    </source>
</evidence>
<reference evidence="2 3" key="1">
    <citation type="submission" date="2018-01" db="EMBL/GenBank/DDBJ databases">
        <title>Comparison of the Chinese Bamboo Partridge and Red Junglefowl genome sequences highlights the importance of demography in genome evolution.</title>
        <authorList>
            <person name="Tiley G.P."/>
            <person name="Kimball R.T."/>
            <person name="Braun E.L."/>
            <person name="Burleigh J.G."/>
        </authorList>
    </citation>
    <scope>NUCLEOTIDE SEQUENCE [LARGE SCALE GENOMIC DNA]</scope>
    <source>
        <strain evidence="2">RTK389</strain>
        <tissue evidence="2">Blood</tissue>
    </source>
</reference>
<organism evidence="2 3">
    <name type="scientific">Bambusicola thoracicus</name>
    <name type="common">Chinese bamboo-partridge</name>
    <name type="synonym">Perdix thoracica</name>
    <dbReference type="NCBI Taxonomy" id="9083"/>
    <lineage>
        <taxon>Eukaryota</taxon>
        <taxon>Metazoa</taxon>
        <taxon>Chordata</taxon>
        <taxon>Craniata</taxon>
        <taxon>Vertebrata</taxon>
        <taxon>Euteleostomi</taxon>
        <taxon>Archelosauria</taxon>
        <taxon>Archosauria</taxon>
        <taxon>Dinosauria</taxon>
        <taxon>Saurischia</taxon>
        <taxon>Theropoda</taxon>
        <taxon>Coelurosauria</taxon>
        <taxon>Aves</taxon>
        <taxon>Neognathae</taxon>
        <taxon>Galloanserae</taxon>
        <taxon>Galliformes</taxon>
        <taxon>Phasianidae</taxon>
        <taxon>Perdicinae</taxon>
        <taxon>Bambusicola</taxon>
    </lineage>
</organism>
<evidence type="ECO:0000313" key="2">
    <source>
        <dbReference type="EMBL" id="POI25118.1"/>
    </source>
</evidence>
<gene>
    <name evidence="2" type="ORF">CIB84_011135</name>
</gene>
<feature type="region of interest" description="Disordered" evidence="1">
    <location>
        <begin position="1"/>
        <end position="24"/>
    </location>
</feature>
<evidence type="ECO:0000256" key="1">
    <source>
        <dbReference type="SAM" id="MobiDB-lite"/>
    </source>
</evidence>
<proteinExistence type="predicted"/>
<protein>
    <submittedName>
        <fullName evidence="2">Uncharacterized protein</fullName>
    </submittedName>
</protein>
<sequence length="24" mass="2560">MLPPADPRASLHDSPVPNLAPRAH</sequence>
<name>A0A2P4SLY9_BAMTH</name>
<dbReference type="EMBL" id="PPHD01036351">
    <property type="protein sequence ID" value="POI25118.1"/>
    <property type="molecule type" value="Genomic_DNA"/>
</dbReference>
<dbReference type="Proteomes" id="UP000237246">
    <property type="component" value="Unassembled WGS sequence"/>
</dbReference>
<dbReference type="AlphaFoldDB" id="A0A2P4SLY9"/>
<accession>A0A2P4SLY9</accession>
<comment type="caution">
    <text evidence="2">The sequence shown here is derived from an EMBL/GenBank/DDBJ whole genome shotgun (WGS) entry which is preliminary data.</text>
</comment>